<protein>
    <submittedName>
        <fullName evidence="3">Uncharacterized protein</fullName>
    </submittedName>
</protein>
<gene>
    <name evidence="3" type="ORF">UT40_C0009G0003</name>
</gene>
<comment type="caution">
    <text evidence="3">The sequence shown here is derived from an EMBL/GenBank/DDBJ whole genome shotgun (WGS) entry which is preliminary data.</text>
</comment>
<feature type="coiled-coil region" evidence="1">
    <location>
        <begin position="37"/>
        <end position="107"/>
    </location>
</feature>
<evidence type="ECO:0000313" key="3">
    <source>
        <dbReference type="EMBL" id="KKR13838.1"/>
    </source>
</evidence>
<accession>A0A0G0NEB1</accession>
<sequence>MDEKEIQEKRQQARLAMAGAGFTERQELKEADLVKRRQEAMIAMESSEQRMKREEKERLIHQREEGRRLIIEEKERHAEDRKLRQAREEEQDRLTKNRLEMERLRRQERFQAKKDLIEELKQEKNISVSPIRTLSGDMLRNNQGGIMTSDSTNYRQAPEKITYRAGLEENLPAENRSRKKLLFLTIFVLLIVSASFTAFFLRQNKTVSTNTEIKLPAVTAFIFTEKTNFFAIDDLPPLTIANTINAFLNSLSDNNTIANLQPYLTASTSDGQSKVSLVGLNDFIKRLRWSLPEELTRDLGDQFMIGSYAHENQNKLFFIFKIKEYEYARSWILNNEADFILKTFSPFRSEATINLFGEVKKDGFIDTAIKNKDLRVVKNQGGETLALYAFLDTKTLLVALDEATFSRVIDAFNTSRP</sequence>
<name>A0A0G0NEB1_9BACT</name>
<evidence type="ECO:0000256" key="1">
    <source>
        <dbReference type="SAM" id="Coils"/>
    </source>
</evidence>
<evidence type="ECO:0000256" key="2">
    <source>
        <dbReference type="SAM" id="Phobius"/>
    </source>
</evidence>
<reference evidence="3 4" key="1">
    <citation type="journal article" date="2015" name="Nature">
        <title>rRNA introns, odd ribosomes, and small enigmatic genomes across a large radiation of phyla.</title>
        <authorList>
            <person name="Brown C.T."/>
            <person name="Hug L.A."/>
            <person name="Thomas B.C."/>
            <person name="Sharon I."/>
            <person name="Castelle C.J."/>
            <person name="Singh A."/>
            <person name="Wilkins M.J."/>
            <person name="Williams K.H."/>
            <person name="Banfield J.F."/>
        </authorList>
    </citation>
    <scope>NUCLEOTIDE SEQUENCE [LARGE SCALE GENOMIC DNA]</scope>
</reference>
<organism evidence="3 4">
    <name type="scientific">Candidatus Woesebacteria bacterium GW2011_GWA1_39_21b</name>
    <dbReference type="NCBI Taxonomy" id="1618551"/>
    <lineage>
        <taxon>Bacteria</taxon>
        <taxon>Candidatus Woeseibacteriota</taxon>
    </lineage>
</organism>
<dbReference type="AlphaFoldDB" id="A0A0G0NEB1"/>
<dbReference type="EMBL" id="LBWQ01000009">
    <property type="protein sequence ID" value="KKR13838.1"/>
    <property type="molecule type" value="Genomic_DNA"/>
</dbReference>
<feature type="transmembrane region" description="Helical" evidence="2">
    <location>
        <begin position="181"/>
        <end position="201"/>
    </location>
</feature>
<dbReference type="Proteomes" id="UP000034690">
    <property type="component" value="Unassembled WGS sequence"/>
</dbReference>
<keyword evidence="1" id="KW-0175">Coiled coil</keyword>
<proteinExistence type="predicted"/>
<evidence type="ECO:0000313" key="4">
    <source>
        <dbReference type="Proteomes" id="UP000034690"/>
    </source>
</evidence>
<keyword evidence="2" id="KW-1133">Transmembrane helix</keyword>
<keyword evidence="2" id="KW-0472">Membrane</keyword>
<keyword evidence="2" id="KW-0812">Transmembrane</keyword>